<evidence type="ECO:0000313" key="2">
    <source>
        <dbReference type="EMBL" id="SZX69191.1"/>
    </source>
</evidence>
<dbReference type="Proteomes" id="UP000256970">
    <property type="component" value="Unassembled WGS sequence"/>
</dbReference>
<feature type="transmembrane region" description="Helical" evidence="1">
    <location>
        <begin position="71"/>
        <end position="95"/>
    </location>
</feature>
<keyword evidence="4" id="KW-1185">Reference proteome</keyword>
<proteinExistence type="predicted"/>
<dbReference type="EMBL" id="FNXT01000908">
    <property type="protein sequence ID" value="SZX69191.1"/>
    <property type="molecule type" value="Genomic_DNA"/>
</dbReference>
<evidence type="ECO:0000313" key="4">
    <source>
        <dbReference type="Proteomes" id="UP000256970"/>
    </source>
</evidence>
<dbReference type="AlphaFoldDB" id="A0A383VVE9"/>
<accession>A0A383VVE9</accession>
<name>A0A383VVE9_TETOB</name>
<keyword evidence="1" id="KW-0812">Transmembrane</keyword>
<keyword evidence="1" id="KW-1133">Transmembrane helix</keyword>
<evidence type="ECO:0008006" key="5">
    <source>
        <dbReference type="Google" id="ProtNLM"/>
    </source>
</evidence>
<reference evidence="2 4" key="1">
    <citation type="submission" date="2016-10" db="EMBL/GenBank/DDBJ databases">
        <authorList>
            <person name="Cai Z."/>
        </authorList>
    </citation>
    <scope>NUCLEOTIDE SEQUENCE [LARGE SCALE GENOMIC DNA]</scope>
</reference>
<feature type="transmembrane region" description="Helical" evidence="1">
    <location>
        <begin position="47"/>
        <end position="65"/>
    </location>
</feature>
<feature type="transmembrane region" description="Helical" evidence="1">
    <location>
        <begin position="12"/>
        <end position="35"/>
    </location>
</feature>
<feature type="transmembrane region" description="Helical" evidence="1">
    <location>
        <begin position="107"/>
        <end position="133"/>
    </location>
</feature>
<keyword evidence="1" id="KW-0472">Membrane</keyword>
<organism evidence="2 4">
    <name type="scientific">Tetradesmus obliquus</name>
    <name type="common">Green alga</name>
    <name type="synonym">Acutodesmus obliquus</name>
    <dbReference type="NCBI Taxonomy" id="3088"/>
    <lineage>
        <taxon>Eukaryota</taxon>
        <taxon>Viridiplantae</taxon>
        <taxon>Chlorophyta</taxon>
        <taxon>core chlorophytes</taxon>
        <taxon>Chlorophyceae</taxon>
        <taxon>CS clade</taxon>
        <taxon>Sphaeropleales</taxon>
        <taxon>Scenedesmaceae</taxon>
        <taxon>Tetradesmus</taxon>
    </lineage>
</organism>
<evidence type="ECO:0000313" key="3">
    <source>
        <dbReference type="EMBL" id="SZX75584.1"/>
    </source>
</evidence>
<sequence length="192" mass="21744">MRAFFKLWTAEYAAGSELPVLLGVVVMARVALYLVEACVRSVVRWSWVLFLHYSLYFVVLVVAIWSQSPCAFMIGLVLDLFACHEMPLYLVLLGYRLKWPQRTTKSLMTFALGYYIITRLLQTAMVLYMIIVWAGYPAVRTTPAFIVVATLFGAFSVIQAYTLVFYRAIGRKLGENKKGDQLADDETAAEEA</sequence>
<dbReference type="EMBL" id="FNXT01001236">
    <property type="protein sequence ID" value="SZX75584.1"/>
    <property type="molecule type" value="Genomic_DNA"/>
</dbReference>
<protein>
    <recommendedName>
        <fullName evidence="5">TLC domain-containing protein</fullName>
    </recommendedName>
</protein>
<evidence type="ECO:0000256" key="1">
    <source>
        <dbReference type="SAM" id="Phobius"/>
    </source>
</evidence>
<gene>
    <name evidence="3" type="ORF">BQ4739_LOCUS15863</name>
    <name evidence="2" type="ORF">BQ4739_LOCUS9487</name>
</gene>
<feature type="transmembrane region" description="Helical" evidence="1">
    <location>
        <begin position="145"/>
        <end position="169"/>
    </location>
</feature>